<reference evidence="1 2" key="1">
    <citation type="journal article" date="2011" name="J. Bacteriol.">
        <title>Complete genome sequence of the haloaromatic acid-degrading bacterium Achromobacter xylosoxidans A8.</title>
        <authorList>
            <person name="Strnad H."/>
            <person name="Ridl J."/>
            <person name="Paces J."/>
            <person name="Kolar M."/>
            <person name="Vlcek C."/>
            <person name="Paces V."/>
        </authorList>
    </citation>
    <scope>NUCLEOTIDE SEQUENCE [LARGE SCALE GENOMIC DNA]</scope>
    <source>
        <strain evidence="1 2">A8</strain>
    </source>
</reference>
<dbReference type="STRING" id="762376.AXYL_00677"/>
<gene>
    <name evidence="1" type="ordered locus">AXYL_00677</name>
</gene>
<organism evidence="1 2">
    <name type="scientific">Achromobacter xylosoxidans (strain A8)</name>
    <dbReference type="NCBI Taxonomy" id="762376"/>
    <lineage>
        <taxon>Bacteria</taxon>
        <taxon>Pseudomonadati</taxon>
        <taxon>Pseudomonadota</taxon>
        <taxon>Betaproteobacteria</taxon>
        <taxon>Burkholderiales</taxon>
        <taxon>Alcaligenaceae</taxon>
        <taxon>Achromobacter</taxon>
    </lineage>
</organism>
<evidence type="ECO:0008006" key="3">
    <source>
        <dbReference type="Google" id="ProtNLM"/>
    </source>
</evidence>
<protein>
    <recommendedName>
        <fullName evidence="3">DUF3142 domain-containing protein</fullName>
    </recommendedName>
</protein>
<dbReference type="AlphaFoldDB" id="E3HEC5"/>
<dbReference type="Pfam" id="PF11340">
    <property type="entry name" value="DUF3142"/>
    <property type="match status" value="1"/>
</dbReference>
<accession>E3HEC5</accession>
<dbReference type="EMBL" id="CP002287">
    <property type="protein sequence ID" value="ADP14035.1"/>
    <property type="molecule type" value="Genomic_DNA"/>
</dbReference>
<sequence>MRRAFIALHSIRPSSPPRHAFPILASRMNALAKRCSAAIFSVLLLLLAACGKQADLPGDAYVWQRVWTPPVSQALADSADIVRAWRVLMGEMNPDGRWFTAAPDLAALAAAKRPVIMVLRLDGRADALPSAEVLARIAAARSAWRDAGVALAGIEIDYDCPTSKLPAYAAFLAALKPGLGPDLPLSITALPTWLNGSGLDELLRIPDEAVLQVHAVLSPEQGLFNAKRASAWLTAFADRTQRPWRVALATYGSRVSWNDDGSIAAVESERSALLPGGRASELVATPASMAAFVDEIHRSRPPGLAGIVWFRLPTARDERAWSPTTWRAVLTRQPLLPTLSVTARATGGNGAQDLILSNGGNADAALPFAIRWDGACRAADGINGYTLEHDSGGAFLRRSQDGLLHAGGQRNIGWIRCENGPSSFHVQP</sequence>
<dbReference type="InterPro" id="IPR021488">
    <property type="entry name" value="DUF3142"/>
</dbReference>
<evidence type="ECO:0000313" key="1">
    <source>
        <dbReference type="EMBL" id="ADP14035.1"/>
    </source>
</evidence>
<evidence type="ECO:0000313" key="2">
    <source>
        <dbReference type="Proteomes" id="UP000006876"/>
    </source>
</evidence>
<name>E3HEC5_ACHXA</name>
<dbReference type="HOGENOM" id="CLU_039170_0_0_4"/>
<dbReference type="KEGG" id="axy:AXYL_00677"/>
<proteinExistence type="predicted"/>
<dbReference type="eggNOG" id="COG3858">
    <property type="taxonomic scope" value="Bacteria"/>
</dbReference>
<dbReference type="Proteomes" id="UP000006876">
    <property type="component" value="Chromosome"/>
</dbReference>